<evidence type="ECO:0000313" key="14">
    <source>
        <dbReference type="Proteomes" id="UP000291866"/>
    </source>
</evidence>
<dbReference type="InterPro" id="IPR015793">
    <property type="entry name" value="Pyrv_Knase_brl"/>
</dbReference>
<dbReference type="EC" id="2.7.1.40" evidence="3"/>
<evidence type="ECO:0000256" key="2">
    <source>
        <dbReference type="ARBA" id="ARBA00008663"/>
    </source>
</evidence>
<accession>A0A8G2IXI6</accession>
<proteinExistence type="inferred from homology"/>
<dbReference type="InterPro" id="IPR001697">
    <property type="entry name" value="Pyr_Knase"/>
</dbReference>
<dbReference type="GO" id="GO:0004743">
    <property type="term" value="F:pyruvate kinase activity"/>
    <property type="evidence" value="ECO:0007669"/>
    <property type="project" value="UniProtKB-EC"/>
</dbReference>
<dbReference type="SUPFAM" id="SSF51621">
    <property type="entry name" value="Phosphoenolpyruvate/pyruvate domain"/>
    <property type="match status" value="1"/>
</dbReference>
<evidence type="ECO:0000256" key="8">
    <source>
        <dbReference type="ARBA" id="ARBA00022840"/>
    </source>
</evidence>
<evidence type="ECO:0000313" key="13">
    <source>
        <dbReference type="EMBL" id="TBX92624.1"/>
    </source>
</evidence>
<dbReference type="Proteomes" id="UP000291866">
    <property type="component" value="Unassembled WGS sequence"/>
</dbReference>
<dbReference type="AlphaFoldDB" id="A0A8G2IXI6"/>
<comment type="caution">
    <text evidence="13">The sequence shown here is derived from an EMBL/GenBank/DDBJ whole genome shotgun (WGS) entry which is preliminary data.</text>
</comment>
<evidence type="ECO:0000256" key="4">
    <source>
        <dbReference type="ARBA" id="ARBA00022679"/>
    </source>
</evidence>
<dbReference type="EMBL" id="SJLU01000008">
    <property type="protein sequence ID" value="TBX92624.1"/>
    <property type="molecule type" value="Genomic_DNA"/>
</dbReference>
<dbReference type="GO" id="GO:0016301">
    <property type="term" value="F:kinase activity"/>
    <property type="evidence" value="ECO:0007669"/>
    <property type="project" value="UniProtKB-KW"/>
</dbReference>
<evidence type="ECO:0000256" key="5">
    <source>
        <dbReference type="ARBA" id="ARBA00022723"/>
    </source>
</evidence>
<keyword evidence="10" id="KW-0324">Glycolysis</keyword>
<dbReference type="GO" id="GO:0030955">
    <property type="term" value="F:potassium ion binding"/>
    <property type="evidence" value="ECO:0007669"/>
    <property type="project" value="InterPro"/>
</dbReference>
<protein>
    <recommendedName>
        <fullName evidence="3">pyruvate kinase</fullName>
        <ecNumber evidence="3">2.7.1.40</ecNumber>
    </recommendedName>
</protein>
<name>A0A8G2IXI6_RHILV</name>
<keyword evidence="11" id="KW-0670">Pyruvate</keyword>
<dbReference type="GO" id="GO:0000287">
    <property type="term" value="F:magnesium ion binding"/>
    <property type="evidence" value="ECO:0007669"/>
    <property type="project" value="InterPro"/>
</dbReference>
<keyword evidence="4" id="KW-0808">Transferase</keyword>
<comment type="pathway">
    <text evidence="1">Carbohydrate degradation; glycolysis; pyruvate from D-glyceraldehyde 3-phosphate: step 5/5.</text>
</comment>
<dbReference type="PANTHER" id="PTHR11817">
    <property type="entry name" value="PYRUVATE KINASE"/>
    <property type="match status" value="1"/>
</dbReference>
<evidence type="ECO:0000256" key="1">
    <source>
        <dbReference type="ARBA" id="ARBA00004997"/>
    </source>
</evidence>
<dbReference type="Pfam" id="PF00224">
    <property type="entry name" value="PK"/>
    <property type="match status" value="1"/>
</dbReference>
<dbReference type="UniPathway" id="UPA00109">
    <property type="reaction ID" value="UER00188"/>
</dbReference>
<evidence type="ECO:0000256" key="3">
    <source>
        <dbReference type="ARBA" id="ARBA00012142"/>
    </source>
</evidence>
<organism evidence="13 14">
    <name type="scientific">Rhizobium leguminosarum bv. viciae</name>
    <dbReference type="NCBI Taxonomy" id="387"/>
    <lineage>
        <taxon>Bacteria</taxon>
        <taxon>Pseudomonadati</taxon>
        <taxon>Pseudomonadota</taxon>
        <taxon>Alphaproteobacteria</taxon>
        <taxon>Hyphomicrobiales</taxon>
        <taxon>Rhizobiaceae</taxon>
        <taxon>Rhizobium/Agrobacterium group</taxon>
        <taxon>Rhizobium</taxon>
    </lineage>
</organism>
<keyword evidence="6" id="KW-0547">Nucleotide-binding</keyword>
<evidence type="ECO:0000259" key="12">
    <source>
        <dbReference type="Pfam" id="PF00224"/>
    </source>
</evidence>
<evidence type="ECO:0000256" key="6">
    <source>
        <dbReference type="ARBA" id="ARBA00022741"/>
    </source>
</evidence>
<sequence length="107" mass="11652">MHRNRRAKIVATVGPASASPEMLKSLFETGVDTFRLNFSHGAVSIHSKEIVTYEDTVDYARQMASKSGLSSPQDNIVVVAGIPFGRPGTTNNLRVVQLKEEVGRRGP</sequence>
<evidence type="ECO:0000256" key="11">
    <source>
        <dbReference type="ARBA" id="ARBA00023317"/>
    </source>
</evidence>
<dbReference type="InterPro" id="IPR036918">
    <property type="entry name" value="Pyrv_Knase_C_sf"/>
</dbReference>
<dbReference type="InterPro" id="IPR040442">
    <property type="entry name" value="Pyrv_kinase-like_dom_sf"/>
</dbReference>
<keyword evidence="7" id="KW-0418">Kinase</keyword>
<comment type="similarity">
    <text evidence="2">Belongs to the pyruvate kinase family.</text>
</comment>
<feature type="domain" description="Pyruvate kinase barrel" evidence="12">
    <location>
        <begin position="5"/>
        <end position="55"/>
    </location>
</feature>
<evidence type="ECO:0000256" key="9">
    <source>
        <dbReference type="ARBA" id="ARBA00022842"/>
    </source>
</evidence>
<keyword evidence="5" id="KW-0479">Metal-binding</keyword>
<gene>
    <name evidence="13" type="ORF">E0H31_18250</name>
</gene>
<dbReference type="Gene3D" id="3.20.20.60">
    <property type="entry name" value="Phosphoenolpyruvate-binding domains"/>
    <property type="match status" value="1"/>
</dbReference>
<dbReference type="GO" id="GO:0005524">
    <property type="term" value="F:ATP binding"/>
    <property type="evidence" value="ECO:0007669"/>
    <property type="project" value="UniProtKB-KW"/>
</dbReference>
<dbReference type="RefSeq" id="WP_130786516.1">
    <property type="nucleotide sequence ID" value="NZ_SJLU01000008.1"/>
</dbReference>
<keyword evidence="9" id="KW-0460">Magnesium</keyword>
<dbReference type="InterPro" id="IPR015813">
    <property type="entry name" value="Pyrv/PenolPyrv_kinase-like_dom"/>
</dbReference>
<reference evidence="13 14" key="1">
    <citation type="submission" date="2019-02" db="EMBL/GenBank/DDBJ databases">
        <title>The competitiveness to form nodules shapes the capacities of Rhizobium leguminosarum sv viciae communities to promote symbiosis with specific hosts.</title>
        <authorList>
            <person name="Boivin S."/>
            <person name="Lepetit M."/>
        </authorList>
    </citation>
    <scope>NUCLEOTIDE SEQUENCE [LARGE SCALE GENOMIC DNA]</scope>
    <source>
        <strain evidence="13 14">SPF4F3</strain>
    </source>
</reference>
<keyword evidence="8" id="KW-0067">ATP-binding</keyword>
<dbReference type="SUPFAM" id="SSF52935">
    <property type="entry name" value="PK C-terminal domain-like"/>
    <property type="match status" value="1"/>
</dbReference>
<evidence type="ECO:0000256" key="7">
    <source>
        <dbReference type="ARBA" id="ARBA00022777"/>
    </source>
</evidence>
<evidence type="ECO:0000256" key="10">
    <source>
        <dbReference type="ARBA" id="ARBA00023152"/>
    </source>
</evidence>